<keyword evidence="3" id="KW-1185">Reference proteome</keyword>
<proteinExistence type="predicted"/>
<feature type="chain" id="PRO_5037953406" description="Lipoprotein" evidence="1">
    <location>
        <begin position="18"/>
        <end position="150"/>
    </location>
</feature>
<dbReference type="GeneID" id="80821413"/>
<protein>
    <recommendedName>
        <fullName evidence="4">Lipoprotein</fullName>
    </recommendedName>
</protein>
<dbReference type="EMBL" id="FNYY01000026">
    <property type="protein sequence ID" value="SEK08291.1"/>
    <property type="molecule type" value="Genomic_DNA"/>
</dbReference>
<dbReference type="Proteomes" id="UP000182932">
    <property type="component" value="Unassembled WGS sequence"/>
</dbReference>
<evidence type="ECO:0000313" key="2">
    <source>
        <dbReference type="EMBL" id="SEK08291.1"/>
    </source>
</evidence>
<comment type="caution">
    <text evidence="2">The sequence shown here is derived from an EMBL/GenBank/DDBJ whole genome shotgun (WGS) entry which is preliminary data.</text>
</comment>
<sequence>MKRFSFIAVFALLAACAETTTTQLASNVVRIDASAAPACGRTGAIKLVNKMAAVETLRLGYDKYIISNSQAQNNVRVVGHTYNTTGTYGYGTFNANTYATPIIGGSTDAAVIVYMYKAGDPQGRQAIDARTTLGANWQEIVAEGPPTTCN</sequence>
<dbReference type="AlphaFoldDB" id="A0A975WEP2"/>
<dbReference type="RefSeq" id="WP_074839641.1">
    <property type="nucleotide sequence ID" value="NZ_FNYY01000026.1"/>
</dbReference>
<feature type="signal peptide" evidence="1">
    <location>
        <begin position="1"/>
        <end position="17"/>
    </location>
</feature>
<evidence type="ECO:0000313" key="3">
    <source>
        <dbReference type="Proteomes" id="UP000182932"/>
    </source>
</evidence>
<gene>
    <name evidence="2" type="ORF">SAMN04487940_12632</name>
</gene>
<keyword evidence="1" id="KW-0732">Signal</keyword>
<name>A0A975WEP2_9RHOB</name>
<accession>A0A975WEP2</accession>
<dbReference type="PROSITE" id="PS51257">
    <property type="entry name" value="PROKAR_LIPOPROTEIN"/>
    <property type="match status" value="1"/>
</dbReference>
<reference evidence="2 3" key="1">
    <citation type="submission" date="2016-10" db="EMBL/GenBank/DDBJ databases">
        <authorList>
            <person name="Varghese N."/>
            <person name="Submissions S."/>
        </authorList>
    </citation>
    <scope>NUCLEOTIDE SEQUENCE [LARGE SCALE GENOMIC DNA]</scope>
    <source>
        <strain evidence="2 3">FF3</strain>
    </source>
</reference>
<evidence type="ECO:0008006" key="4">
    <source>
        <dbReference type="Google" id="ProtNLM"/>
    </source>
</evidence>
<organism evidence="2 3">
    <name type="scientific">Marinovum algicola</name>
    <dbReference type="NCBI Taxonomy" id="42444"/>
    <lineage>
        <taxon>Bacteria</taxon>
        <taxon>Pseudomonadati</taxon>
        <taxon>Pseudomonadota</taxon>
        <taxon>Alphaproteobacteria</taxon>
        <taxon>Rhodobacterales</taxon>
        <taxon>Roseobacteraceae</taxon>
        <taxon>Marinovum</taxon>
    </lineage>
</organism>
<evidence type="ECO:0000256" key="1">
    <source>
        <dbReference type="SAM" id="SignalP"/>
    </source>
</evidence>